<protein>
    <recommendedName>
        <fullName evidence="5">Coiled-coil domain-containing protein</fullName>
    </recommendedName>
</protein>
<dbReference type="RefSeq" id="XP_002425336.1">
    <property type="nucleotide sequence ID" value="XM_002425291.1"/>
</dbReference>
<reference evidence="2" key="1">
    <citation type="submission" date="2007-04" db="EMBL/GenBank/DDBJ databases">
        <title>Annotation of Pediculus humanus corporis strain USDA.</title>
        <authorList>
            <person name="Kirkness E."/>
            <person name="Hannick L."/>
            <person name="Hass B."/>
            <person name="Bruggner R."/>
            <person name="Lawson D."/>
            <person name="Bidwell S."/>
            <person name="Joardar V."/>
            <person name="Caler E."/>
            <person name="Walenz B."/>
            <person name="Inman J."/>
            <person name="Schobel S."/>
            <person name="Galinsky K."/>
            <person name="Amedeo P."/>
            <person name="Strausberg R."/>
        </authorList>
    </citation>
    <scope>NUCLEOTIDE SEQUENCE</scope>
    <source>
        <strain evidence="2">USDA</strain>
    </source>
</reference>
<dbReference type="InterPro" id="IPR007590">
    <property type="entry name" value="Saf4/Yju2"/>
</dbReference>
<dbReference type="EMBL" id="AAZO01002243">
    <property type="status" value="NOT_ANNOTATED_CDS"/>
    <property type="molecule type" value="Genomic_DNA"/>
</dbReference>
<evidence type="ECO:0000313" key="2">
    <source>
        <dbReference type="EMBL" id="EEB12598.1"/>
    </source>
</evidence>
<dbReference type="GeneID" id="8240180"/>
<dbReference type="EnsemblMetazoa" id="PHUM193460-RA">
    <property type="protein sequence ID" value="PHUM193460-PA"/>
    <property type="gene ID" value="PHUM193460"/>
</dbReference>
<sequence>MGERKGTNLYYPPDYDPKKGGINKFQGTHALRERARKLHMGILIIRFEMPYNIWCDGCGNHIGMGVRYNAEKKKIGMYYTTPIYQFRMKCHLCDNHFEIKTDPGNLDYVIVSGARRQESRWDPTQNEQVVPEDKETSKKLFDDAMFKLEHTSKDESTSKKQNPVLNKLLQRNDDVWKDDFLANSALRRSFRAFKRKKEAEEAQSRQIIKKNSLSIDLLPEHPDDVKLASLLSLKPSQDISEKLEETRKNIMMKPALPSSTGRSTVFTGLRAEKHLKETALSRSKLGVVIKKPSTLVPEYVSSSSSESETV</sequence>
<dbReference type="OMA" id="RNMSVWD"/>
<dbReference type="EMBL" id="DS235152">
    <property type="protein sequence ID" value="EEB12598.1"/>
    <property type="molecule type" value="Genomic_DNA"/>
</dbReference>
<dbReference type="OrthoDB" id="360327at2759"/>
<organism>
    <name type="scientific">Pediculus humanus subsp. corporis</name>
    <name type="common">Body louse</name>
    <dbReference type="NCBI Taxonomy" id="121224"/>
    <lineage>
        <taxon>Eukaryota</taxon>
        <taxon>Metazoa</taxon>
        <taxon>Ecdysozoa</taxon>
        <taxon>Arthropoda</taxon>
        <taxon>Hexapoda</taxon>
        <taxon>Insecta</taxon>
        <taxon>Pterygota</taxon>
        <taxon>Neoptera</taxon>
        <taxon>Paraneoptera</taxon>
        <taxon>Psocodea</taxon>
        <taxon>Troctomorpha</taxon>
        <taxon>Phthiraptera</taxon>
        <taxon>Anoplura</taxon>
        <taxon>Pediculidae</taxon>
        <taxon>Pediculus</taxon>
    </lineage>
</organism>
<dbReference type="AlphaFoldDB" id="E0VGU2"/>
<dbReference type="Pfam" id="PF04502">
    <property type="entry name" value="Saf4_Yju2"/>
    <property type="match status" value="1"/>
</dbReference>
<gene>
    <name evidence="3" type="primary">8240180</name>
    <name evidence="2" type="ORF">Phum_PHUM193460</name>
</gene>
<dbReference type="HOGENOM" id="CLU_050402_3_0_1"/>
<proteinExistence type="inferred from homology"/>
<dbReference type="Proteomes" id="UP000009046">
    <property type="component" value="Unassembled WGS sequence"/>
</dbReference>
<dbReference type="eggNOG" id="KOG2990">
    <property type="taxonomic scope" value="Eukaryota"/>
</dbReference>
<evidence type="ECO:0000313" key="4">
    <source>
        <dbReference type="Proteomes" id="UP000009046"/>
    </source>
</evidence>
<reference evidence="3" key="3">
    <citation type="submission" date="2020-05" db="UniProtKB">
        <authorList>
            <consortium name="EnsemblMetazoa"/>
        </authorList>
    </citation>
    <scope>IDENTIFICATION</scope>
    <source>
        <strain evidence="3">USDA</strain>
    </source>
</reference>
<dbReference type="InParanoid" id="E0VGU2"/>
<dbReference type="KEGG" id="phu:Phum_PHUM193460"/>
<keyword evidence="4" id="KW-1185">Reference proteome</keyword>
<dbReference type="PANTHER" id="PTHR12111">
    <property type="entry name" value="SPLICING FACTOR YJU2"/>
    <property type="match status" value="1"/>
</dbReference>
<reference evidence="2" key="2">
    <citation type="submission" date="2007-04" db="EMBL/GenBank/DDBJ databases">
        <title>The genome of the human body louse.</title>
        <authorList>
            <consortium name="The Human Body Louse Genome Consortium"/>
            <person name="Kirkness E."/>
            <person name="Walenz B."/>
            <person name="Hass B."/>
            <person name="Bruggner R."/>
            <person name="Strausberg R."/>
        </authorList>
    </citation>
    <scope>NUCLEOTIDE SEQUENCE</scope>
    <source>
        <strain evidence="2">USDA</strain>
    </source>
</reference>
<evidence type="ECO:0008006" key="5">
    <source>
        <dbReference type="Google" id="ProtNLM"/>
    </source>
</evidence>
<dbReference type="VEuPathDB" id="VectorBase:PHUM193460"/>
<dbReference type="FunCoup" id="E0VGU2">
    <property type="interactions" value="1179"/>
</dbReference>
<dbReference type="GO" id="GO:0000398">
    <property type="term" value="P:mRNA splicing, via spliceosome"/>
    <property type="evidence" value="ECO:0007669"/>
    <property type="project" value="InterPro"/>
</dbReference>
<evidence type="ECO:0000313" key="3">
    <source>
        <dbReference type="EnsemblMetazoa" id="PHUM193460-PA"/>
    </source>
</evidence>
<dbReference type="PANTHER" id="PTHR12111:SF2">
    <property type="entry name" value="SPLICING FACTOR YJU2B-RELATED"/>
    <property type="match status" value="1"/>
</dbReference>
<accession>E0VGU2</accession>
<name>E0VGU2_PEDHC</name>
<evidence type="ECO:0000256" key="1">
    <source>
        <dbReference type="ARBA" id="ARBA00005595"/>
    </source>
</evidence>
<dbReference type="GO" id="GO:0071014">
    <property type="term" value="C:post-mRNA release spliceosomal complex"/>
    <property type="evidence" value="ECO:0007669"/>
    <property type="project" value="TreeGrafter"/>
</dbReference>
<dbReference type="STRING" id="121224.E0VGU2"/>
<comment type="similarity">
    <text evidence="1">Belongs to the CWC16 family.</text>
</comment>
<dbReference type="CTD" id="8240180"/>
<dbReference type="GO" id="GO:0005684">
    <property type="term" value="C:U2-type spliceosomal complex"/>
    <property type="evidence" value="ECO:0007669"/>
    <property type="project" value="TreeGrafter"/>
</dbReference>